<proteinExistence type="predicted"/>
<dbReference type="EMBL" id="CP158259">
    <property type="protein sequence ID" value="XDJ60233.1"/>
    <property type="molecule type" value="Genomic_DNA"/>
</dbReference>
<dbReference type="EMBL" id="CP158268">
    <property type="protein sequence ID" value="XDJ84191.1"/>
    <property type="molecule type" value="Genomic_DNA"/>
</dbReference>
<dbReference type="EMBL" id="CP158272">
    <property type="protein sequence ID" value="XDJ98130.1"/>
    <property type="molecule type" value="Genomic_DNA"/>
</dbReference>
<dbReference type="EMBL" id="CP158265">
    <property type="protein sequence ID" value="XDJ76847.1"/>
    <property type="molecule type" value="Genomic_DNA"/>
</dbReference>
<dbReference type="EMBL" id="CP158270">
    <property type="protein sequence ID" value="XDJ91108.1"/>
    <property type="molecule type" value="Genomic_DNA"/>
</dbReference>
<evidence type="ECO:0000313" key="12">
    <source>
        <dbReference type="EMBL" id="XDJ91108.1"/>
    </source>
</evidence>
<evidence type="ECO:0000313" key="13">
    <source>
        <dbReference type="EMBL" id="XDJ94339.1"/>
    </source>
</evidence>
<dbReference type="EMBL" id="CP158253">
    <property type="protein sequence ID" value="XDJ44436.1"/>
    <property type="molecule type" value="Genomic_DNA"/>
</dbReference>
<evidence type="ECO:0000313" key="8">
    <source>
        <dbReference type="EMBL" id="XDJ71581.1"/>
    </source>
</evidence>
<dbReference type="EMBL" id="CP158257">
    <property type="protein sequence ID" value="XDJ56344.1"/>
    <property type="molecule type" value="Genomic_DNA"/>
</dbReference>
<dbReference type="SUPFAM" id="SSF143555">
    <property type="entry name" value="FwdE-like"/>
    <property type="match status" value="1"/>
</dbReference>
<protein>
    <submittedName>
        <fullName evidence="2">FmdE family protein</fullName>
    </submittedName>
</protein>
<evidence type="ECO:0000313" key="14">
    <source>
        <dbReference type="EMBL" id="XDJ95482.1"/>
    </source>
</evidence>
<accession>A0AB39CR67</accession>
<dbReference type="EMBL" id="CP158271">
    <property type="protein sequence ID" value="XDJ94339.1"/>
    <property type="molecule type" value="Genomic_DNA"/>
</dbReference>
<gene>
    <name evidence="4" type="ORF">ABRY90_03745</name>
    <name evidence="7" type="ORF">ABRY91_09925</name>
    <name evidence="5" type="ORF">ABRY92_09430</name>
    <name evidence="13" type="ORF">ABRY95_04875</name>
    <name evidence="11" type="ORF">ABRY98_09455</name>
    <name evidence="3" type="ORF">ABRZ00_04020</name>
    <name evidence="2" type="ORF">ABRZ02_12355</name>
    <name evidence="6" type="ORF">ABRZ03_07560</name>
    <name evidence="14" type="ORF">ABRZ05_10345</name>
    <name evidence="8" type="ORF">ABRZ06_11810</name>
    <name evidence="10" type="ORF">ABRZ08_07970</name>
    <name evidence="9" type="ORF">ABRZ10_11975</name>
    <name evidence="15" type="ORF">ABRZ11_10000</name>
    <name evidence="12" type="ORF">ABRZ12_02110</name>
</gene>
<dbReference type="EMBL" id="CP158273">
    <property type="protein sequence ID" value="XDJ95482.1"/>
    <property type="molecule type" value="Genomic_DNA"/>
</dbReference>
<dbReference type="EMBL" id="CP158260">
    <property type="protein sequence ID" value="XDJ62600.1"/>
    <property type="molecule type" value="Genomic_DNA"/>
</dbReference>
<organism evidence="2">
    <name type="scientific">Castellaniella ginsengisoli</name>
    <dbReference type="NCBI Taxonomy" id="546114"/>
    <lineage>
        <taxon>Bacteria</taxon>
        <taxon>Pseudomonadati</taxon>
        <taxon>Pseudomonadota</taxon>
        <taxon>Betaproteobacteria</taxon>
        <taxon>Burkholderiales</taxon>
        <taxon>Alcaligenaceae</taxon>
        <taxon>Castellaniella</taxon>
    </lineage>
</organism>
<feature type="domain" description="Formylmethanofuran dehydrogenase subunit E" evidence="1">
    <location>
        <begin position="43"/>
        <end position="189"/>
    </location>
</feature>
<evidence type="ECO:0000259" key="1">
    <source>
        <dbReference type="Pfam" id="PF02663"/>
    </source>
</evidence>
<dbReference type="Gene3D" id="3.30.1330.130">
    <property type="match status" value="1"/>
</dbReference>
<dbReference type="AlphaFoldDB" id="A0AB39CR67"/>
<evidence type="ECO:0000313" key="11">
    <source>
        <dbReference type="EMBL" id="XDJ87164.1"/>
    </source>
</evidence>
<evidence type="ECO:0000313" key="15">
    <source>
        <dbReference type="EMBL" id="XDJ98130.1"/>
    </source>
</evidence>
<dbReference type="Pfam" id="PF02663">
    <property type="entry name" value="FmdE"/>
    <property type="match status" value="1"/>
</dbReference>
<dbReference type="KEGG" id="cgin:ABRZ00_04020"/>
<evidence type="ECO:0000313" key="7">
    <source>
        <dbReference type="EMBL" id="XDJ65730.1"/>
    </source>
</evidence>
<evidence type="ECO:0000313" key="3">
    <source>
        <dbReference type="EMBL" id="XDJ56344.1"/>
    </source>
</evidence>
<dbReference type="InterPro" id="IPR003814">
    <property type="entry name" value="FmdEsu_dom"/>
</dbReference>
<evidence type="ECO:0000313" key="4">
    <source>
        <dbReference type="EMBL" id="XDJ59029.1"/>
    </source>
</evidence>
<evidence type="ECO:0000313" key="10">
    <source>
        <dbReference type="EMBL" id="XDJ84191.1"/>
    </source>
</evidence>
<dbReference type="EMBL" id="CP158261">
    <property type="protein sequence ID" value="XDJ65730.1"/>
    <property type="molecule type" value="Genomic_DNA"/>
</dbReference>
<dbReference type="EMBL" id="CP158263">
    <property type="protein sequence ID" value="XDJ71581.1"/>
    <property type="molecule type" value="Genomic_DNA"/>
</dbReference>
<reference evidence="2" key="1">
    <citation type="submission" date="2024-05" db="EMBL/GenBank/DDBJ databases">
        <authorList>
            <person name="Luo Y.-C."/>
            <person name="Nicholds J."/>
            <person name="Mortimer T."/>
            <person name="Maboni G."/>
        </authorList>
    </citation>
    <scope>NUCLEOTIDE SEQUENCE</scope>
    <source>
        <strain evidence="14">124370</strain>
        <strain evidence="15">124566</strain>
        <strain evidence="13">124953</strain>
        <strain evidence="12">130308</strain>
        <strain evidence="11">130416</strain>
        <strain evidence="10">140124</strain>
        <strain evidence="9">143769</strain>
        <strain evidence="8">143936</strain>
        <strain evidence="7">145849</strain>
        <strain evidence="6">145850</strain>
        <strain evidence="5">145852</strain>
        <strain evidence="4">148131</strain>
        <strain evidence="3">150221</strain>
        <strain evidence="2">153271</strain>
    </source>
</reference>
<evidence type="ECO:0000313" key="6">
    <source>
        <dbReference type="EMBL" id="XDJ62600.1"/>
    </source>
</evidence>
<dbReference type="GeneID" id="93066672"/>
<name>A0AB39CR67_9BURK</name>
<evidence type="ECO:0000313" key="5">
    <source>
        <dbReference type="EMBL" id="XDJ60233.1"/>
    </source>
</evidence>
<evidence type="ECO:0000313" key="2">
    <source>
        <dbReference type="EMBL" id="XDJ44436.1"/>
    </source>
</evidence>
<dbReference type="EMBL" id="CP158258">
    <property type="protein sequence ID" value="XDJ59029.1"/>
    <property type="molecule type" value="Genomic_DNA"/>
</dbReference>
<dbReference type="EMBL" id="CP158269">
    <property type="protein sequence ID" value="XDJ87164.1"/>
    <property type="molecule type" value="Genomic_DNA"/>
</dbReference>
<evidence type="ECO:0000313" key="9">
    <source>
        <dbReference type="EMBL" id="XDJ76847.1"/>
    </source>
</evidence>
<sequence length="205" mass="21666">MAFPAFFAQAPRIALHDPLAQLLGASDDGLIEYGYEDAVRLAGHSCPTVAGAWLMTVRALRALYPDAPPQRGDIEATFADSATSGVTGVIANVVSLITGATTDTGFKGLAGQHDRRNLLHFQGDIPGEIVFTRRDTGDQVAVSFSAQGVPGSPAAMPMLQKILAGGASDTEKQDFAQLWQDRVRRILEAIDQPGLVTVSPLPRAA</sequence>
<dbReference type="RefSeq" id="WP_368641038.1">
    <property type="nucleotide sequence ID" value="NZ_CP158253.1"/>
</dbReference>